<gene>
    <name evidence="2" type="ORF">PLXY2_LOCUS3933</name>
</gene>
<dbReference type="EMBL" id="CAJHNJ030000010">
    <property type="protein sequence ID" value="CAG9107846.1"/>
    <property type="molecule type" value="Genomic_DNA"/>
</dbReference>
<dbReference type="AlphaFoldDB" id="A0A8S4DU09"/>
<sequence length="90" mass="9372">MLTKKVCGFLQIVVIVGGGGGRRMVSSGRARAPLREAPRGGSESAASTPDARPPAATGASSPRDREPNLPPTLNHHCGLLCKTIKKSLKK</sequence>
<evidence type="ECO:0000256" key="1">
    <source>
        <dbReference type="SAM" id="MobiDB-lite"/>
    </source>
</evidence>
<evidence type="ECO:0000313" key="3">
    <source>
        <dbReference type="Proteomes" id="UP000653454"/>
    </source>
</evidence>
<proteinExistence type="predicted"/>
<evidence type="ECO:0000313" key="2">
    <source>
        <dbReference type="EMBL" id="CAG9107846.1"/>
    </source>
</evidence>
<organism evidence="2 3">
    <name type="scientific">Plutella xylostella</name>
    <name type="common">Diamondback moth</name>
    <name type="synonym">Plutella maculipennis</name>
    <dbReference type="NCBI Taxonomy" id="51655"/>
    <lineage>
        <taxon>Eukaryota</taxon>
        <taxon>Metazoa</taxon>
        <taxon>Ecdysozoa</taxon>
        <taxon>Arthropoda</taxon>
        <taxon>Hexapoda</taxon>
        <taxon>Insecta</taxon>
        <taxon>Pterygota</taxon>
        <taxon>Neoptera</taxon>
        <taxon>Endopterygota</taxon>
        <taxon>Lepidoptera</taxon>
        <taxon>Glossata</taxon>
        <taxon>Ditrysia</taxon>
        <taxon>Yponomeutoidea</taxon>
        <taxon>Plutellidae</taxon>
        <taxon>Plutella</taxon>
    </lineage>
</organism>
<dbReference type="Proteomes" id="UP000653454">
    <property type="component" value="Unassembled WGS sequence"/>
</dbReference>
<reference evidence="2" key="1">
    <citation type="submission" date="2020-11" db="EMBL/GenBank/DDBJ databases">
        <authorList>
            <person name="Whiteford S."/>
        </authorList>
    </citation>
    <scope>NUCLEOTIDE SEQUENCE</scope>
</reference>
<comment type="caution">
    <text evidence="2">The sequence shown here is derived from an EMBL/GenBank/DDBJ whole genome shotgun (WGS) entry which is preliminary data.</text>
</comment>
<protein>
    <submittedName>
        <fullName evidence="2">(diamondback moth) hypothetical protein</fullName>
    </submittedName>
</protein>
<feature type="region of interest" description="Disordered" evidence="1">
    <location>
        <begin position="20"/>
        <end position="74"/>
    </location>
</feature>
<name>A0A8S4DU09_PLUXY</name>
<keyword evidence="3" id="KW-1185">Reference proteome</keyword>
<accession>A0A8S4DU09</accession>